<evidence type="ECO:0000313" key="4">
    <source>
        <dbReference type="Proteomes" id="UP000290365"/>
    </source>
</evidence>
<keyword evidence="4" id="KW-1185">Reference proteome</keyword>
<proteinExistence type="predicted"/>
<evidence type="ECO:0000313" key="3">
    <source>
        <dbReference type="EMBL" id="QBD82579.1"/>
    </source>
</evidence>
<accession>A0A4P6K338</accession>
<name>A0A4P6K338_KTERU</name>
<dbReference type="Proteomes" id="UP000290365">
    <property type="component" value="Chromosome"/>
</dbReference>
<reference evidence="3 4" key="1">
    <citation type="submission" date="2019-01" db="EMBL/GenBank/DDBJ databases">
        <title>Ktedonosporobacter rubrisoli SCAWS-G2.</title>
        <authorList>
            <person name="Huang Y."/>
            <person name="Yan B."/>
        </authorList>
    </citation>
    <scope>NUCLEOTIDE SEQUENCE [LARGE SCALE GENOMIC DNA]</scope>
    <source>
        <strain evidence="3 4">SCAWS-G2</strain>
    </source>
</reference>
<keyword evidence="2" id="KW-1133">Transmembrane helix</keyword>
<evidence type="ECO:0008006" key="5">
    <source>
        <dbReference type="Google" id="ProtNLM"/>
    </source>
</evidence>
<gene>
    <name evidence="3" type="ORF">EPA93_44075</name>
</gene>
<sequence>MERDETAAMPGITKTPGKIILQKENPPHLPRDNKRQKPRPLTILFSILALIALIHFIAAAHTATHPAQTVNCTSLLRTTDYSHIVQFHPQDQEISGIQFINEITGATPSVLVQVTDKGPQQRLDVYVYGCNTQQSKTALTLLFKMQGLIQGSASMSQAHTLSISQLDTTLPQSEEVLMQPLQQNIYREYIWHNGMFIQTEFPGLYPVLSRSEAEALQDQANNGQNLPWSDPLITAEQMAKDIFHWPGHDPQDRVQDNNGSIAHVFLFQPELQMKVRVTLERLIQHGRQGLWFVTDAQTAGILLDKAALPLPADSPITLKGAMSQPAGQMSIQLFTHTLTPLHVLNNGAPGVQANGNFTGIIPYTTTIADQPGLLLIEDTPGAGSNQPGHLLLTHLILG</sequence>
<protein>
    <recommendedName>
        <fullName evidence="5">Bacterial spore germination immunoglobulin-like domain-containing protein</fullName>
    </recommendedName>
</protein>
<feature type="compositionally biased region" description="Basic and acidic residues" evidence="1">
    <location>
        <begin position="25"/>
        <end position="35"/>
    </location>
</feature>
<dbReference type="EMBL" id="CP035758">
    <property type="protein sequence ID" value="QBD82579.1"/>
    <property type="molecule type" value="Genomic_DNA"/>
</dbReference>
<dbReference type="AlphaFoldDB" id="A0A4P6K338"/>
<evidence type="ECO:0000256" key="1">
    <source>
        <dbReference type="SAM" id="MobiDB-lite"/>
    </source>
</evidence>
<dbReference type="OrthoDB" id="147537at2"/>
<dbReference type="KEGG" id="kbs:EPA93_44075"/>
<organism evidence="3 4">
    <name type="scientific">Ktedonosporobacter rubrisoli</name>
    <dbReference type="NCBI Taxonomy" id="2509675"/>
    <lineage>
        <taxon>Bacteria</taxon>
        <taxon>Bacillati</taxon>
        <taxon>Chloroflexota</taxon>
        <taxon>Ktedonobacteria</taxon>
        <taxon>Ktedonobacterales</taxon>
        <taxon>Ktedonosporobacteraceae</taxon>
        <taxon>Ktedonosporobacter</taxon>
    </lineage>
</organism>
<evidence type="ECO:0000256" key="2">
    <source>
        <dbReference type="SAM" id="Phobius"/>
    </source>
</evidence>
<keyword evidence="2" id="KW-0812">Transmembrane</keyword>
<feature type="region of interest" description="Disordered" evidence="1">
    <location>
        <begin position="1"/>
        <end position="36"/>
    </location>
</feature>
<dbReference type="RefSeq" id="WP_129893648.1">
    <property type="nucleotide sequence ID" value="NZ_CP035758.1"/>
</dbReference>
<keyword evidence="2" id="KW-0472">Membrane</keyword>
<feature type="transmembrane region" description="Helical" evidence="2">
    <location>
        <begin position="41"/>
        <end position="63"/>
    </location>
</feature>